<dbReference type="Pfam" id="PF02493">
    <property type="entry name" value="MORN"/>
    <property type="match status" value="3"/>
</dbReference>
<keyword evidence="13" id="KW-0469">Meiosis</keyword>
<feature type="region of interest" description="Disordered" evidence="14">
    <location>
        <begin position="410"/>
        <end position="429"/>
    </location>
</feature>
<keyword evidence="5" id="KW-0677">Repeat</keyword>
<dbReference type="Proteomes" id="UP000195557">
    <property type="component" value="Unassembled WGS sequence"/>
</dbReference>
<dbReference type="GO" id="GO:0046872">
    <property type="term" value="F:metal ion binding"/>
    <property type="evidence" value="ECO:0007669"/>
    <property type="project" value="UniProtKB-KW"/>
</dbReference>
<keyword evidence="8" id="KW-0378">Hydrolase</keyword>
<dbReference type="GO" id="GO:0016787">
    <property type="term" value="F:hydrolase activity"/>
    <property type="evidence" value="ECO:0007669"/>
    <property type="project" value="UniProtKB-KW"/>
</dbReference>
<dbReference type="PANTHER" id="PTHR21077">
    <property type="entry name" value="EME1 PROTEIN"/>
    <property type="match status" value="1"/>
</dbReference>
<dbReference type="InterPro" id="IPR003409">
    <property type="entry name" value="MORN"/>
</dbReference>
<accession>A0A1Y5I4Z3</accession>
<keyword evidence="15" id="KW-0418">Kinase</keyword>
<evidence type="ECO:0000256" key="2">
    <source>
        <dbReference type="ARBA" id="ARBA00004123"/>
    </source>
</evidence>
<evidence type="ECO:0000313" key="15">
    <source>
        <dbReference type="EMBL" id="OUS43163.1"/>
    </source>
</evidence>
<keyword evidence="10" id="KW-0233">DNA recombination</keyword>
<evidence type="ECO:0000256" key="10">
    <source>
        <dbReference type="ARBA" id="ARBA00023172"/>
    </source>
</evidence>
<evidence type="ECO:0000256" key="11">
    <source>
        <dbReference type="ARBA" id="ARBA00023204"/>
    </source>
</evidence>
<keyword evidence="3" id="KW-0540">Nuclease</keyword>
<dbReference type="GO" id="GO:0016301">
    <property type="term" value="F:kinase activity"/>
    <property type="evidence" value="ECO:0007669"/>
    <property type="project" value="UniProtKB-KW"/>
</dbReference>
<dbReference type="GO" id="GO:0005634">
    <property type="term" value="C:nucleus"/>
    <property type="evidence" value="ECO:0007669"/>
    <property type="project" value="UniProtKB-SubCell"/>
</dbReference>
<keyword evidence="15" id="KW-0808">Transferase</keyword>
<dbReference type="EMBL" id="KZ155835">
    <property type="protein sequence ID" value="OUS43163.1"/>
    <property type="molecule type" value="Genomic_DNA"/>
</dbReference>
<dbReference type="GO" id="GO:0051321">
    <property type="term" value="P:meiotic cell cycle"/>
    <property type="evidence" value="ECO:0007669"/>
    <property type="project" value="UniProtKB-KW"/>
</dbReference>
<dbReference type="Gene3D" id="1.10.150.670">
    <property type="entry name" value="Crossover junction endonuclease EME1, DNA-binding domain"/>
    <property type="match status" value="1"/>
</dbReference>
<reference evidence="15" key="1">
    <citation type="submission" date="2017-04" db="EMBL/GenBank/DDBJ databases">
        <title>Population genomics of picophytoplankton unveils novel chromosome hypervariability.</title>
        <authorList>
            <consortium name="DOE Joint Genome Institute"/>
            <person name="Blanc-Mathieu R."/>
            <person name="Krasovec M."/>
            <person name="Hebrard M."/>
            <person name="Yau S."/>
            <person name="Desgranges E."/>
            <person name="Martin J."/>
            <person name="Schackwitz W."/>
            <person name="Kuo A."/>
            <person name="Salin G."/>
            <person name="Donnadieu C."/>
            <person name="Desdevises Y."/>
            <person name="Sanchez-Ferandin S."/>
            <person name="Moreau H."/>
            <person name="Rivals E."/>
            <person name="Grigoriev I.V."/>
            <person name="Grimsley N."/>
            <person name="Eyre-Walker A."/>
            <person name="Piganeau G."/>
        </authorList>
    </citation>
    <scope>NUCLEOTIDE SEQUENCE [LARGE SCALE GENOMIC DNA]</scope>
    <source>
        <strain evidence="15">RCC 1115</strain>
    </source>
</reference>
<evidence type="ECO:0000256" key="6">
    <source>
        <dbReference type="ARBA" id="ARBA00022759"/>
    </source>
</evidence>
<comment type="cofactor">
    <cofactor evidence="1">
        <name>Mg(2+)</name>
        <dbReference type="ChEBI" id="CHEBI:18420"/>
    </cofactor>
</comment>
<dbReference type="GO" id="GO:0016020">
    <property type="term" value="C:membrane"/>
    <property type="evidence" value="ECO:0007669"/>
    <property type="project" value="UniProtKB-ARBA"/>
</dbReference>
<dbReference type="PANTHER" id="PTHR21077:SF5">
    <property type="entry name" value="CROSSOVER JUNCTION ENDONUCLEASE MMS4"/>
    <property type="match status" value="1"/>
</dbReference>
<organism evidence="15">
    <name type="scientific">Ostreococcus tauri</name>
    <name type="common">Marine green alga</name>
    <dbReference type="NCBI Taxonomy" id="70448"/>
    <lineage>
        <taxon>Eukaryota</taxon>
        <taxon>Viridiplantae</taxon>
        <taxon>Chlorophyta</taxon>
        <taxon>Mamiellophyceae</taxon>
        <taxon>Mamiellales</taxon>
        <taxon>Bathycoccaceae</taxon>
        <taxon>Ostreococcus</taxon>
    </lineage>
</organism>
<evidence type="ECO:0000256" key="4">
    <source>
        <dbReference type="ARBA" id="ARBA00022723"/>
    </source>
</evidence>
<gene>
    <name evidence="15" type="ORF">BE221DRAFT_81650</name>
</gene>
<dbReference type="SUPFAM" id="SSF82185">
    <property type="entry name" value="Histone H3 K4-specific methyltransferase SET7/9 N-terminal domain"/>
    <property type="match status" value="1"/>
</dbReference>
<keyword evidence="6" id="KW-0255">Endonuclease</keyword>
<dbReference type="SMART" id="SM00698">
    <property type="entry name" value="MORN"/>
    <property type="match status" value="2"/>
</dbReference>
<dbReference type="GO" id="GO:0048476">
    <property type="term" value="C:Holliday junction resolvase complex"/>
    <property type="evidence" value="ECO:0007669"/>
    <property type="project" value="InterPro"/>
</dbReference>
<dbReference type="GO" id="GO:0004519">
    <property type="term" value="F:endonuclease activity"/>
    <property type="evidence" value="ECO:0007669"/>
    <property type="project" value="UniProtKB-KW"/>
</dbReference>
<evidence type="ECO:0000256" key="14">
    <source>
        <dbReference type="SAM" id="MobiDB-lite"/>
    </source>
</evidence>
<dbReference type="Gene3D" id="2.20.110.10">
    <property type="entry name" value="Histone H3 K4-specific methyltransferase SET7/9 N-terminal domain"/>
    <property type="match status" value="1"/>
</dbReference>
<dbReference type="Gene3D" id="3.40.50.10130">
    <property type="match status" value="1"/>
</dbReference>
<evidence type="ECO:0000256" key="9">
    <source>
        <dbReference type="ARBA" id="ARBA00022842"/>
    </source>
</evidence>
<evidence type="ECO:0000256" key="12">
    <source>
        <dbReference type="ARBA" id="ARBA00023242"/>
    </source>
</evidence>
<name>A0A1Y5I4Z3_OSTTA</name>
<evidence type="ECO:0000256" key="5">
    <source>
        <dbReference type="ARBA" id="ARBA00022737"/>
    </source>
</evidence>
<keyword evidence="9" id="KW-0460">Magnesium</keyword>
<dbReference type="GO" id="GO:0006310">
    <property type="term" value="P:DNA recombination"/>
    <property type="evidence" value="ECO:0007669"/>
    <property type="project" value="UniProtKB-KW"/>
</dbReference>
<proteinExistence type="predicted"/>
<sequence length="724" mass="82288">MTATTSEKSAEKFPPMDCAKREFSQITCVLDVASFFAADTTGYGRALQIAFDATRQKSPDKVIMYAYEPLPLPRSVTWRYHVVSDRAVGGDSWNAEMLRSHRTHSARYTAVLLSGERFLEIIENDCEKLKEMVATFERHSECNDDKLCLIVEAPHKNATNKERRNCDYDNPSAGWSREHYDAVVAQMAVQYSNVVLVALPGMNDCVEHVVLLHNQLAVRRSHQGLSMKDFLTDKSGEYMDGQKKKPKHETTQRDFFMRALTKISGVTAPHARGIVHEFESMVALMAAYDDPSTTLEFKKNMLAHIMPYAMVQSSGVAVPGGGKKQFGPAKSARVYEFFKPRAADDMGDDILTRLSDTVASGSARRCTIRTLSARNRPHSEARYSASRLSRWRPTCRRSFKRRTRGMPSFFPTARRTCSKSRDERRGRTNRCVEPQGFDERSIPTDYEGLVSEFGQCDRVGVFQYVDGDKYEGMYTDGVMHGYGVYTWSSDDSMYFGEWKNNSQNGCGVKLYGSGAVEVGEWKDDQYLGEYTGRCGEDEQDTAMFNAMKAANRARMFTNKPDGEVTILKNIARPEESVNNHPVVYEGGTEWMMPGYKGEQYEPPADFAEKNPVLYSQMKTFNKYWERAWRYYNIDVPEDRSDAKSRELKFLTDEPQELRVVDEDYDERRTNLPLALVAPVRRRCQLAFAEPTHKQAIRMNPLRAAKGAFEAARERVASACKVTFA</sequence>
<dbReference type="InterPro" id="IPR042530">
    <property type="entry name" value="EME1/EME2_C"/>
</dbReference>
<evidence type="ECO:0000256" key="7">
    <source>
        <dbReference type="ARBA" id="ARBA00022763"/>
    </source>
</evidence>
<comment type="subcellular location">
    <subcellularLocation>
        <location evidence="2">Nucleus</location>
    </subcellularLocation>
</comment>
<evidence type="ECO:0000256" key="13">
    <source>
        <dbReference type="ARBA" id="ARBA00023254"/>
    </source>
</evidence>
<dbReference type="GO" id="GO:0006281">
    <property type="term" value="P:DNA repair"/>
    <property type="evidence" value="ECO:0007669"/>
    <property type="project" value="UniProtKB-KW"/>
</dbReference>
<protein>
    <submittedName>
        <fullName evidence="15">Phosphatidylinositol-4-phosphate 5-kinase</fullName>
    </submittedName>
</protein>
<keyword evidence="7" id="KW-0227">DNA damage</keyword>
<keyword evidence="11" id="KW-0234">DNA repair</keyword>
<dbReference type="AlphaFoldDB" id="A0A1Y5I4Z3"/>
<evidence type="ECO:0000256" key="1">
    <source>
        <dbReference type="ARBA" id="ARBA00001946"/>
    </source>
</evidence>
<evidence type="ECO:0000256" key="8">
    <source>
        <dbReference type="ARBA" id="ARBA00022801"/>
    </source>
</evidence>
<evidence type="ECO:0000256" key="3">
    <source>
        <dbReference type="ARBA" id="ARBA00022722"/>
    </source>
</evidence>
<keyword evidence="12" id="KW-0539">Nucleus</keyword>
<dbReference type="InterPro" id="IPR033310">
    <property type="entry name" value="Mms4/EME1/EME2"/>
</dbReference>
<keyword evidence="4" id="KW-0479">Metal-binding</keyword>